<evidence type="ECO:0000313" key="2">
    <source>
        <dbReference type="EMBL" id="KAG7562587.1"/>
    </source>
</evidence>
<name>A0A8K0JPR3_9TREE</name>
<feature type="region of interest" description="Disordered" evidence="1">
    <location>
        <begin position="446"/>
        <end position="476"/>
    </location>
</feature>
<keyword evidence="3" id="KW-1185">Reference proteome</keyword>
<dbReference type="Proteomes" id="UP000812966">
    <property type="component" value="Unassembled WGS sequence"/>
</dbReference>
<feature type="region of interest" description="Disordered" evidence="1">
    <location>
        <begin position="765"/>
        <end position="949"/>
    </location>
</feature>
<dbReference type="AlphaFoldDB" id="A0A8K0JPR3"/>
<comment type="caution">
    <text evidence="2">The sequence shown here is derived from an EMBL/GenBank/DDBJ whole genome shotgun (WGS) entry which is preliminary data.</text>
</comment>
<evidence type="ECO:0008006" key="4">
    <source>
        <dbReference type="Google" id="ProtNLM"/>
    </source>
</evidence>
<organism evidence="2 3">
    <name type="scientific">Filobasidium floriforme</name>
    <dbReference type="NCBI Taxonomy" id="5210"/>
    <lineage>
        <taxon>Eukaryota</taxon>
        <taxon>Fungi</taxon>
        <taxon>Dikarya</taxon>
        <taxon>Basidiomycota</taxon>
        <taxon>Agaricomycotina</taxon>
        <taxon>Tremellomycetes</taxon>
        <taxon>Filobasidiales</taxon>
        <taxon>Filobasidiaceae</taxon>
        <taxon>Filobasidium</taxon>
    </lineage>
</organism>
<feature type="compositionally biased region" description="Low complexity" evidence="1">
    <location>
        <begin position="818"/>
        <end position="829"/>
    </location>
</feature>
<feature type="region of interest" description="Disordered" evidence="1">
    <location>
        <begin position="1015"/>
        <end position="1034"/>
    </location>
</feature>
<feature type="compositionally biased region" description="Basic residues" evidence="1">
    <location>
        <begin position="79"/>
        <end position="89"/>
    </location>
</feature>
<dbReference type="EMBL" id="JABELV010000029">
    <property type="protein sequence ID" value="KAG7562587.1"/>
    <property type="molecule type" value="Genomic_DNA"/>
</dbReference>
<feature type="compositionally biased region" description="Basic and acidic residues" evidence="1">
    <location>
        <begin position="147"/>
        <end position="165"/>
    </location>
</feature>
<feature type="compositionally biased region" description="Polar residues" evidence="1">
    <location>
        <begin position="868"/>
        <end position="891"/>
    </location>
</feature>
<feature type="region of interest" description="Disordered" evidence="1">
    <location>
        <begin position="56"/>
        <end position="214"/>
    </location>
</feature>
<sequence>MADEILYNDAALNALTKPQLHALCERYDLKPSGKSTEMVRRLGDYGRRLNAFEAANPVKHEGGGGQMEVLQSQSTRPRLQQRRSSRSSHSRSPSPWNLFSSACHRQEGPLFEGRGRPFNTRDDGDNRIYDNDGHARRDGYGGGEASEMTRDDSTWEVLSDRRASFEEDQTQNPAGTRTDDQEDEDEATMLGRSIPGSYVKPVPGSTILRNGRTGGGRYETLKSWKSADNGATGTRGWMDKSTSKYEEDGERMYMQDFGSNHGGRSHNGTAPGHKRTTSLTKKSFESLKAMTASFSLPTNLRKRRFNPAAILETEVDCQVQPGKDKRARRSSGNVLLNRAKSMIDVTKKHERKRSSPFVLPSPGATRYIPYTPPEYRARPVTSMAAFTLPVDEPVVGVPQRHSQHADIKRGSTIRIVDSSTVERAGSEDGASLSGLSEGAWMLGLPTPTQNKVKNEGLGLSRSPSPPASSTLPPLRQSTMAENMTGLESYLDTEIEHGSESEEEKEELMDEAVPASGHDDYGLPVESPTSSGFKLPGAYPSNKEGKAPVSPAGSRNGKDGNHFAFGSSSQGVSNDQFAKAGEDLLRELNAKLMDRGVAGIGQPLSQTTRERKNDGTGIPLDVEKRVLAGKYDRAHQKEFSKMAELNAHFPGRRVVSGGRLAQNGLPSDNARPVQTAKRKASAEFTPSAPNGLPLRHVKSAALLGRQDKTRRLDKVEDVEDSPRIKRMRVDRSAAANERNGGRARTASGFGVVTALANGTKNTVSTVKKRLSGGPDTLLSKVDDRASHAPRRIISGNKHSVVPEGLPGRNAATSTQRDMQSSQSRSYAKSSRPPPPIPNGLSELGIRTRTGASSTQPSSTLPSSLHDRPQQTSRIPSYRVVSNGSATSRTSMLRSHGEKAGSTVATERGRSTVPALVQRDNNQDRDRKASGIPSKLVNPNPGASYPAAGPADVKAKVPHLAKSVTRTTTTFRTTKMMVATSTQSPARTRSRLRSPTVIGVRGRVSHANLRMAAKQHELVTKRSQMEAERGLRDALA</sequence>
<feature type="region of interest" description="Disordered" evidence="1">
    <location>
        <begin position="493"/>
        <end position="573"/>
    </location>
</feature>
<reference evidence="2" key="1">
    <citation type="submission" date="2020-04" db="EMBL/GenBank/DDBJ databases">
        <title>Analysis of mating type loci in Filobasidium floriforme.</title>
        <authorList>
            <person name="Nowrousian M."/>
        </authorList>
    </citation>
    <scope>NUCLEOTIDE SEQUENCE</scope>
    <source>
        <strain evidence="2">CBS 6242</strain>
    </source>
</reference>
<feature type="compositionally biased region" description="Low complexity" evidence="1">
    <location>
        <begin position="851"/>
        <end position="862"/>
    </location>
</feature>
<gene>
    <name evidence="2" type="ORF">FFLO_01960</name>
</gene>
<feature type="compositionally biased region" description="Acidic residues" evidence="1">
    <location>
        <begin position="500"/>
        <end position="509"/>
    </location>
</feature>
<accession>A0A8K0JPR3</accession>
<protein>
    <recommendedName>
        <fullName evidence="4">SAP domain-containing protein</fullName>
    </recommendedName>
</protein>
<feature type="compositionally biased region" description="Low complexity" evidence="1">
    <location>
        <begin position="457"/>
        <end position="474"/>
    </location>
</feature>
<evidence type="ECO:0000256" key="1">
    <source>
        <dbReference type="SAM" id="MobiDB-lite"/>
    </source>
</evidence>
<feature type="compositionally biased region" description="Basic and acidic residues" evidence="1">
    <location>
        <begin position="113"/>
        <end position="139"/>
    </location>
</feature>
<proteinExistence type="predicted"/>
<evidence type="ECO:0000313" key="3">
    <source>
        <dbReference type="Proteomes" id="UP000812966"/>
    </source>
</evidence>